<sequence length="631" mass="69664">MDPLDSALHFKVLLRGRSSANAGFRPYNGPLPDVLREIVKRGEWLLCLDEQLHAPQDVMIAPGALASLFQVPQPPTPQDDERFGLVGPLWRRGLERAGVVRDLSDIPEDQIYRMLLDLPTRGIPLELASRFLLQLLERGSFDPERGGADRETFLQKGQVPILTQDGRDWGARQETYYAHRDDLPKAVRSHLKLVDLPSRRNATQVAARFGIPALRKDSMNIRLRSVEQADGVVADALFARFEQTKPFILALRNHLSPDQASLRRLKSLRLVIALRAEMELEAGGETIIDDLEPFKHSLVSTGHELTVTIDPSLHDDENFDLGLHAISDGIAELFELQAGSDFTTLLTASTQSLRMTHLLRALPALNEAEQEAVKSGIGFIEPTGPTISVDADTLAQALVRAESEDDLSGSPVEADLAETDQDAALEEEPDRAAEAVRSELRLTATALAAGTGGVSSRERTDDIKVRVTGGTGPLAGRSSDVDRAADAEHWSVAFEKSRGRVPLLVANLVGSGAYGCDCLSFRSEVDRDAFMNDPQRIELVERFIEAKSGTVRFTPNEWKMAEETGDRYYVYRISFADEKRERAQLTVVRNPASQSIALRVSRELIVDSVLARKIYELLRANEATSKDADAI</sequence>
<gene>
    <name evidence="2" type="ORF">M3N55_16590</name>
</gene>
<keyword evidence="3" id="KW-1185">Reference proteome</keyword>
<comment type="caution">
    <text evidence="2">The sequence shown here is derived from an EMBL/GenBank/DDBJ whole genome shotgun (WGS) entry which is preliminary data.</text>
</comment>
<feature type="domain" description="Protein NO VEIN C-terminal" evidence="1">
    <location>
        <begin position="541"/>
        <end position="580"/>
    </location>
</feature>
<proteinExistence type="predicted"/>
<organism evidence="2 3">
    <name type="scientific">Roseinatronobacter domitianus</name>
    <dbReference type="NCBI Taxonomy" id="2940293"/>
    <lineage>
        <taxon>Bacteria</taxon>
        <taxon>Pseudomonadati</taxon>
        <taxon>Pseudomonadota</taxon>
        <taxon>Alphaproteobacteria</taxon>
        <taxon>Rhodobacterales</taxon>
        <taxon>Paracoccaceae</taxon>
        <taxon>Roseinatronobacter</taxon>
    </lineage>
</organism>
<dbReference type="Pfam" id="PF13020">
    <property type="entry name" value="NOV_C"/>
    <property type="match status" value="1"/>
</dbReference>
<evidence type="ECO:0000313" key="2">
    <source>
        <dbReference type="EMBL" id="MCL1630325.1"/>
    </source>
</evidence>
<protein>
    <submittedName>
        <fullName evidence="2">DUF3883 domain-containing protein</fullName>
    </submittedName>
</protein>
<reference evidence="2 3" key="1">
    <citation type="submission" date="2022-05" db="EMBL/GenBank/DDBJ databases">
        <title>Seasonal and diel survey of microbial diversity of the Tyrrhenian coast.</title>
        <authorList>
            <person name="Gattoni G."/>
            <person name="Corral P."/>
        </authorList>
    </citation>
    <scope>NUCLEOTIDE SEQUENCE [LARGE SCALE GENOMIC DNA]</scope>
    <source>
        <strain evidence="2 3">V10</strain>
    </source>
</reference>
<accession>A0ABT0M7F0</accession>
<name>A0ABT0M7F0_9RHOB</name>
<evidence type="ECO:0000313" key="3">
    <source>
        <dbReference type="Proteomes" id="UP001202550"/>
    </source>
</evidence>
<evidence type="ECO:0000259" key="1">
    <source>
        <dbReference type="Pfam" id="PF13020"/>
    </source>
</evidence>
<dbReference type="InterPro" id="IPR024975">
    <property type="entry name" value="NOV_C"/>
</dbReference>
<dbReference type="RefSeq" id="WP_249060973.1">
    <property type="nucleotide sequence ID" value="NZ_JALZWP010000045.1"/>
</dbReference>
<dbReference type="Proteomes" id="UP001202550">
    <property type="component" value="Unassembled WGS sequence"/>
</dbReference>
<dbReference type="EMBL" id="JALZWP010000045">
    <property type="protein sequence ID" value="MCL1630325.1"/>
    <property type="molecule type" value="Genomic_DNA"/>
</dbReference>